<dbReference type="Proteomes" id="UP000516093">
    <property type="component" value="Chromosome"/>
</dbReference>
<name>A0A7H0GZ17_9BACT</name>
<dbReference type="RefSeq" id="WP_187733746.1">
    <property type="nucleotide sequence ID" value="NZ_CP060784.1"/>
</dbReference>
<accession>A0A7H0GZ17</accession>
<dbReference type="AlphaFoldDB" id="A0A7H0GZ17"/>
<dbReference type="EMBL" id="CP060784">
    <property type="protein sequence ID" value="QNP53533.1"/>
    <property type="molecule type" value="Genomic_DNA"/>
</dbReference>
<organism evidence="1 2">
    <name type="scientific">Hymenobacter qilianensis</name>
    <dbReference type="NCBI Taxonomy" id="1385715"/>
    <lineage>
        <taxon>Bacteria</taxon>
        <taxon>Pseudomonadati</taxon>
        <taxon>Bacteroidota</taxon>
        <taxon>Cytophagia</taxon>
        <taxon>Cytophagales</taxon>
        <taxon>Hymenobacteraceae</taxon>
        <taxon>Hymenobacter</taxon>
    </lineage>
</organism>
<reference evidence="1 2" key="1">
    <citation type="submission" date="2020-08" db="EMBL/GenBank/DDBJ databases">
        <title>Genome sequence of Hymenobacter qilianensis JCM 19763T.</title>
        <authorList>
            <person name="Hyun D.-W."/>
            <person name="Bae J.-W."/>
        </authorList>
    </citation>
    <scope>NUCLEOTIDE SEQUENCE [LARGE SCALE GENOMIC DNA]</scope>
    <source>
        <strain evidence="1 2">JCM 19763</strain>
    </source>
</reference>
<proteinExistence type="predicted"/>
<sequence length="56" mass="6136">MPTPSFDPSQLTRDHVLRALRHIDRQGLNLPPAPSMTWCIGAGATRPGRWPSSLTA</sequence>
<dbReference type="KEGG" id="hqi:H9L05_08215"/>
<evidence type="ECO:0000313" key="1">
    <source>
        <dbReference type="EMBL" id="QNP53533.1"/>
    </source>
</evidence>
<gene>
    <name evidence="1" type="ORF">H9L05_08215</name>
</gene>
<keyword evidence="2" id="KW-1185">Reference proteome</keyword>
<evidence type="ECO:0000313" key="2">
    <source>
        <dbReference type="Proteomes" id="UP000516093"/>
    </source>
</evidence>
<protein>
    <submittedName>
        <fullName evidence="1">Uncharacterized protein</fullName>
    </submittedName>
</protein>